<evidence type="ECO:0000313" key="2">
    <source>
        <dbReference type="EMBL" id="TCD63107.1"/>
    </source>
</evidence>
<gene>
    <name evidence="2" type="ORF">EIP91_005979</name>
</gene>
<comment type="caution">
    <text evidence="2">The sequence shown here is derived from an EMBL/GenBank/DDBJ whole genome shotgun (WGS) entry which is preliminary data.</text>
</comment>
<accession>A0A4V2MVR8</accession>
<feature type="compositionally biased region" description="Basic and acidic residues" evidence="1">
    <location>
        <begin position="136"/>
        <end position="146"/>
    </location>
</feature>
<dbReference type="Proteomes" id="UP000292702">
    <property type="component" value="Unassembled WGS sequence"/>
</dbReference>
<feature type="region of interest" description="Disordered" evidence="1">
    <location>
        <begin position="66"/>
        <end position="197"/>
    </location>
</feature>
<dbReference type="EMBL" id="RWJN01000321">
    <property type="protein sequence ID" value="TCD63107.1"/>
    <property type="molecule type" value="Genomic_DNA"/>
</dbReference>
<name>A0A4V2MVR8_9APHY</name>
<sequence>MVAASATAVPLHTSYARGDYENALVARDFVVARDLLQAVHARELAALDSRALSELNTPVKRNPFDFLRGKKKTKNPVSDPLALGAPTQTYTPGTSMGRVYGATGQPSRVPEQEQLASAPPGYRPREAQTGLGAPPRVEEARPETAVRRPPLPPPPPYGAQGSDGGRLDPETLRTSPPVQLQGRPGSAPGPRGPGASA</sequence>
<feature type="compositionally biased region" description="Low complexity" evidence="1">
    <location>
        <begin position="182"/>
        <end position="197"/>
    </location>
</feature>
<protein>
    <submittedName>
        <fullName evidence="2">Uncharacterized protein</fullName>
    </submittedName>
</protein>
<proteinExistence type="predicted"/>
<dbReference type="AlphaFoldDB" id="A0A4V2MVR8"/>
<reference evidence="2 3" key="1">
    <citation type="submission" date="2018-11" db="EMBL/GenBank/DDBJ databases">
        <title>Genome assembly of Steccherinum ochraceum LE-BIN_3174, the white-rot fungus of the Steccherinaceae family (The Residual Polyporoid clade, Polyporales, Basidiomycota).</title>
        <authorList>
            <person name="Fedorova T.V."/>
            <person name="Glazunova O.A."/>
            <person name="Landesman E.O."/>
            <person name="Moiseenko K.V."/>
            <person name="Psurtseva N.V."/>
            <person name="Savinova O.S."/>
            <person name="Shakhova N.V."/>
            <person name="Tyazhelova T.V."/>
            <person name="Vasina D.V."/>
        </authorList>
    </citation>
    <scope>NUCLEOTIDE SEQUENCE [LARGE SCALE GENOMIC DNA]</scope>
    <source>
        <strain evidence="2 3">LE-BIN_3174</strain>
    </source>
</reference>
<organism evidence="2 3">
    <name type="scientific">Steccherinum ochraceum</name>
    <dbReference type="NCBI Taxonomy" id="92696"/>
    <lineage>
        <taxon>Eukaryota</taxon>
        <taxon>Fungi</taxon>
        <taxon>Dikarya</taxon>
        <taxon>Basidiomycota</taxon>
        <taxon>Agaricomycotina</taxon>
        <taxon>Agaricomycetes</taxon>
        <taxon>Polyporales</taxon>
        <taxon>Steccherinaceae</taxon>
        <taxon>Steccherinum</taxon>
    </lineage>
</organism>
<keyword evidence="3" id="KW-1185">Reference proteome</keyword>
<evidence type="ECO:0000313" key="3">
    <source>
        <dbReference type="Proteomes" id="UP000292702"/>
    </source>
</evidence>
<evidence type="ECO:0000256" key="1">
    <source>
        <dbReference type="SAM" id="MobiDB-lite"/>
    </source>
</evidence>